<dbReference type="SUPFAM" id="SSF55785">
    <property type="entry name" value="PYP-like sensor domain (PAS domain)"/>
    <property type="match status" value="1"/>
</dbReference>
<keyword evidence="8" id="KW-0812">Transmembrane</keyword>
<feature type="transmembrane region" description="Helical" evidence="8">
    <location>
        <begin position="101"/>
        <end position="121"/>
    </location>
</feature>
<protein>
    <recommendedName>
        <fullName evidence="2">histidine kinase</fullName>
        <ecNumber evidence="2">2.7.13.3</ecNumber>
    </recommendedName>
</protein>
<dbReference type="RefSeq" id="WP_179259529.1">
    <property type="nucleotide sequence ID" value="NZ_CP058601.1"/>
</dbReference>
<keyword evidence="12" id="KW-1185">Reference proteome</keyword>
<evidence type="ECO:0000256" key="8">
    <source>
        <dbReference type="SAM" id="Phobius"/>
    </source>
</evidence>
<dbReference type="InterPro" id="IPR050736">
    <property type="entry name" value="Sensor_HK_Regulatory"/>
</dbReference>
<evidence type="ECO:0000256" key="3">
    <source>
        <dbReference type="ARBA" id="ARBA00022553"/>
    </source>
</evidence>
<dbReference type="Pfam" id="PF02518">
    <property type="entry name" value="HATPase_c"/>
    <property type="match status" value="1"/>
</dbReference>
<dbReference type="EMBL" id="CP058601">
    <property type="protein sequence ID" value="QLG47787.1"/>
    <property type="molecule type" value="Genomic_DNA"/>
</dbReference>
<feature type="domain" description="PAS" evidence="10">
    <location>
        <begin position="258"/>
        <end position="290"/>
    </location>
</feature>
<evidence type="ECO:0000256" key="2">
    <source>
        <dbReference type="ARBA" id="ARBA00012438"/>
    </source>
</evidence>
<keyword evidence="7" id="KW-0175">Coiled coil</keyword>
<keyword evidence="8" id="KW-1133">Transmembrane helix</keyword>
<feature type="transmembrane region" description="Helical" evidence="8">
    <location>
        <begin position="65"/>
        <end position="89"/>
    </location>
</feature>
<evidence type="ECO:0000259" key="10">
    <source>
        <dbReference type="PROSITE" id="PS50112"/>
    </source>
</evidence>
<dbReference type="KEGG" id="haly:HYG82_02470"/>
<dbReference type="InterPro" id="IPR036097">
    <property type="entry name" value="HisK_dim/P_sf"/>
</dbReference>
<dbReference type="InterPro" id="IPR004358">
    <property type="entry name" value="Sig_transdc_His_kin-like_C"/>
</dbReference>
<dbReference type="CDD" id="cd00075">
    <property type="entry name" value="HATPase"/>
    <property type="match status" value="1"/>
</dbReference>
<dbReference type="PANTHER" id="PTHR43711">
    <property type="entry name" value="TWO-COMPONENT HISTIDINE KINASE"/>
    <property type="match status" value="1"/>
</dbReference>
<evidence type="ECO:0000256" key="1">
    <source>
        <dbReference type="ARBA" id="ARBA00000085"/>
    </source>
</evidence>
<feature type="transmembrane region" description="Helical" evidence="8">
    <location>
        <begin position="40"/>
        <end position="59"/>
    </location>
</feature>
<proteinExistence type="predicted"/>
<dbReference type="Gene3D" id="3.30.450.20">
    <property type="entry name" value="PAS domain"/>
    <property type="match status" value="1"/>
</dbReference>
<dbReference type="InterPro" id="IPR005467">
    <property type="entry name" value="His_kinase_dom"/>
</dbReference>
<evidence type="ECO:0000256" key="7">
    <source>
        <dbReference type="SAM" id="Coils"/>
    </source>
</evidence>
<dbReference type="SMART" id="SM00388">
    <property type="entry name" value="HisKA"/>
    <property type="match status" value="1"/>
</dbReference>
<evidence type="ECO:0000256" key="4">
    <source>
        <dbReference type="ARBA" id="ARBA00022679"/>
    </source>
</evidence>
<dbReference type="InterPro" id="IPR031621">
    <property type="entry name" value="HisKA_7TM"/>
</dbReference>
<organism evidence="11 12">
    <name type="scientific">Natrinema halophilum</name>
    <dbReference type="NCBI Taxonomy" id="1699371"/>
    <lineage>
        <taxon>Archaea</taxon>
        <taxon>Methanobacteriati</taxon>
        <taxon>Methanobacteriota</taxon>
        <taxon>Stenosarchaea group</taxon>
        <taxon>Halobacteria</taxon>
        <taxon>Halobacteriales</taxon>
        <taxon>Natrialbaceae</taxon>
        <taxon>Natrinema</taxon>
    </lineage>
</organism>
<dbReference type="Pfam" id="PF16927">
    <property type="entry name" value="HisKA_7TM"/>
    <property type="match status" value="1"/>
</dbReference>
<feature type="coiled-coil region" evidence="7">
    <location>
        <begin position="362"/>
        <end position="399"/>
    </location>
</feature>
<dbReference type="NCBIfam" id="TIGR00229">
    <property type="entry name" value="sensory_box"/>
    <property type="match status" value="1"/>
</dbReference>
<feature type="transmembrane region" description="Helical" evidence="8">
    <location>
        <begin position="6"/>
        <end position="28"/>
    </location>
</feature>
<dbReference type="PROSITE" id="PS50109">
    <property type="entry name" value="HIS_KIN"/>
    <property type="match status" value="1"/>
</dbReference>
<feature type="domain" description="Histidine kinase" evidence="9">
    <location>
        <begin position="406"/>
        <end position="605"/>
    </location>
</feature>
<sequence>MSWQFTPVTVPLVLVTLLGSAGAFGAWYQREGPTETWGAITQLTSALWAFVMLVTVSRASPEWQLFWFLVFLSIPLMHAVSAFCFAVYFTGRGEWLTRRRLAILLFLPLSMLVFALTNWWHELIVTNPVFVTKESWAYLEYDWGAVFWLIFGIGYTLIVANEWLLLKKFLHSRNVYRKLSFTFLLVHVATVLATVPSVFQFSPLPYFLIVPYVHLALGGVQLLVATSARFANLLPIDRILTLLSSRLGSLVTLARDYVIEEVDNGLVILDDTGRIVDVNRTARKMLGWERPVGRTIEDVADIGPVEDPGVLEPIITGEEPIHELKEAIWLRTDNGRRCYDVRVSALSDADKHAGHVILLHDITEQKHREQRLEKREQELEEQKAALEQRTDQLEYQNERLDEFASIVSHDLRNPLAVAQGYLDVLEQQANELPDESPIDETTIDEIDDSHQRIEAIIDDALTLARQGKAITATETVSLPDVVTTAWDNVDTKDASLECDADGGLDADRDRLLNVFENLFRNAVEHGGRDVTVKVGTLPNRNGLYVEDDGSGIPADRIDKVLEHGYTTNDQGTGLGLSIVADIIRAHGWGITATNGADGGARFEFTDIGSLNETSRKTVSS</sequence>
<keyword evidence="3" id="KW-0597">Phosphoprotein</keyword>
<gene>
    <name evidence="11" type="ORF">HYG82_02470</name>
</gene>
<dbReference type="InterPro" id="IPR003661">
    <property type="entry name" value="HisK_dim/P_dom"/>
</dbReference>
<dbReference type="Proteomes" id="UP000509241">
    <property type="component" value="Chromosome"/>
</dbReference>
<feature type="transmembrane region" description="Helical" evidence="8">
    <location>
        <begin position="181"/>
        <end position="199"/>
    </location>
</feature>
<evidence type="ECO:0000256" key="6">
    <source>
        <dbReference type="ARBA" id="ARBA00023012"/>
    </source>
</evidence>
<evidence type="ECO:0000259" key="9">
    <source>
        <dbReference type="PROSITE" id="PS50109"/>
    </source>
</evidence>
<evidence type="ECO:0000313" key="11">
    <source>
        <dbReference type="EMBL" id="QLG47787.1"/>
    </source>
</evidence>
<dbReference type="InterPro" id="IPR003594">
    <property type="entry name" value="HATPase_dom"/>
</dbReference>
<dbReference type="OrthoDB" id="8127at2157"/>
<dbReference type="Pfam" id="PF13426">
    <property type="entry name" value="PAS_9"/>
    <property type="match status" value="1"/>
</dbReference>
<dbReference type="PRINTS" id="PR00344">
    <property type="entry name" value="BCTRLSENSOR"/>
</dbReference>
<accession>A0A7D5GFS4</accession>
<name>A0A7D5GFS4_9EURY</name>
<dbReference type="CDD" id="cd00130">
    <property type="entry name" value="PAS"/>
    <property type="match status" value="1"/>
</dbReference>
<evidence type="ECO:0000313" key="12">
    <source>
        <dbReference type="Proteomes" id="UP000509241"/>
    </source>
</evidence>
<dbReference type="Pfam" id="PF00512">
    <property type="entry name" value="HisKA"/>
    <property type="match status" value="1"/>
</dbReference>
<dbReference type="AlphaFoldDB" id="A0A7D5GFS4"/>
<dbReference type="PROSITE" id="PS50112">
    <property type="entry name" value="PAS"/>
    <property type="match status" value="1"/>
</dbReference>
<feature type="transmembrane region" description="Helical" evidence="8">
    <location>
        <begin position="141"/>
        <end position="160"/>
    </location>
</feature>
<dbReference type="SUPFAM" id="SSF47384">
    <property type="entry name" value="Homodimeric domain of signal transducing histidine kinase"/>
    <property type="match status" value="1"/>
</dbReference>
<keyword evidence="6" id="KW-0902">Two-component regulatory system</keyword>
<dbReference type="Gene3D" id="1.10.287.130">
    <property type="match status" value="1"/>
</dbReference>
<dbReference type="SMART" id="SM00091">
    <property type="entry name" value="PAS"/>
    <property type="match status" value="1"/>
</dbReference>
<dbReference type="GO" id="GO:0000155">
    <property type="term" value="F:phosphorelay sensor kinase activity"/>
    <property type="evidence" value="ECO:0007669"/>
    <property type="project" value="InterPro"/>
</dbReference>
<dbReference type="SUPFAM" id="SSF55874">
    <property type="entry name" value="ATPase domain of HSP90 chaperone/DNA topoisomerase II/histidine kinase"/>
    <property type="match status" value="1"/>
</dbReference>
<evidence type="ECO:0000256" key="5">
    <source>
        <dbReference type="ARBA" id="ARBA00022777"/>
    </source>
</evidence>
<dbReference type="SMART" id="SM00387">
    <property type="entry name" value="HATPase_c"/>
    <property type="match status" value="1"/>
</dbReference>
<dbReference type="InterPro" id="IPR000014">
    <property type="entry name" value="PAS"/>
</dbReference>
<dbReference type="CDD" id="cd00082">
    <property type="entry name" value="HisKA"/>
    <property type="match status" value="1"/>
</dbReference>
<dbReference type="InterPro" id="IPR036890">
    <property type="entry name" value="HATPase_C_sf"/>
</dbReference>
<dbReference type="Gene3D" id="3.30.565.10">
    <property type="entry name" value="Histidine kinase-like ATPase, C-terminal domain"/>
    <property type="match status" value="1"/>
</dbReference>
<dbReference type="InterPro" id="IPR035965">
    <property type="entry name" value="PAS-like_dom_sf"/>
</dbReference>
<reference evidence="11 12" key="1">
    <citation type="submission" date="2020-07" db="EMBL/GenBank/DDBJ databases">
        <authorList>
            <person name="Cui H."/>
        </authorList>
    </citation>
    <scope>NUCLEOTIDE SEQUENCE [LARGE SCALE GENOMIC DNA]</scope>
    <source>
        <strain evidence="11 12">YPL8</strain>
    </source>
</reference>
<keyword evidence="8" id="KW-0472">Membrane</keyword>
<dbReference type="EC" id="2.7.13.3" evidence="2"/>
<dbReference type="GeneID" id="56032119"/>
<comment type="catalytic activity">
    <reaction evidence="1">
        <text>ATP + protein L-histidine = ADP + protein N-phospho-L-histidine.</text>
        <dbReference type="EC" id="2.7.13.3"/>
    </reaction>
</comment>
<keyword evidence="5" id="KW-0418">Kinase</keyword>
<dbReference type="PANTHER" id="PTHR43711:SF1">
    <property type="entry name" value="HISTIDINE KINASE 1"/>
    <property type="match status" value="1"/>
</dbReference>
<keyword evidence="4" id="KW-0808">Transferase</keyword>